<dbReference type="SMART" id="SM00871">
    <property type="entry name" value="AraC_E_bind"/>
    <property type="match status" value="1"/>
</dbReference>
<dbReference type="Proteomes" id="UP000183002">
    <property type="component" value="Unassembled WGS sequence"/>
</dbReference>
<name>A0A1H8E1C1_9RHOB</name>
<proteinExistence type="predicted"/>
<dbReference type="RefSeq" id="WP_050520043.1">
    <property type="nucleotide sequence ID" value="NZ_FOCO01000008.1"/>
</dbReference>
<dbReference type="SUPFAM" id="SSF55136">
    <property type="entry name" value="Probable bacterial effector-binding domain"/>
    <property type="match status" value="1"/>
</dbReference>
<dbReference type="STRING" id="1077947.SAMN05216227_100825"/>
<dbReference type="InterPro" id="IPR050908">
    <property type="entry name" value="SmbC-like"/>
</dbReference>
<accession>A0A1H8E1C1</accession>
<dbReference type="InterPro" id="IPR010499">
    <property type="entry name" value="AraC_E-bd"/>
</dbReference>
<dbReference type="AlphaFoldDB" id="A0A1H8E1C1"/>
<keyword evidence="3" id="KW-1185">Reference proteome</keyword>
<dbReference type="Pfam" id="PF06445">
    <property type="entry name" value="GyrI-like"/>
    <property type="match status" value="1"/>
</dbReference>
<dbReference type="Gene3D" id="3.20.80.10">
    <property type="entry name" value="Regulatory factor, effector binding domain"/>
    <property type="match status" value="1"/>
</dbReference>
<protein>
    <submittedName>
        <fullName evidence="2">AraC family transcriptional regulator</fullName>
    </submittedName>
</protein>
<dbReference type="InterPro" id="IPR029442">
    <property type="entry name" value="GyrI-like"/>
</dbReference>
<organism evidence="2 3">
    <name type="scientific">Pseudorhodobacter antarcticus</name>
    <dbReference type="NCBI Taxonomy" id="1077947"/>
    <lineage>
        <taxon>Bacteria</taxon>
        <taxon>Pseudomonadati</taxon>
        <taxon>Pseudomonadota</taxon>
        <taxon>Alphaproteobacteria</taxon>
        <taxon>Rhodobacterales</taxon>
        <taxon>Paracoccaceae</taxon>
        <taxon>Pseudorhodobacter</taxon>
    </lineage>
</organism>
<evidence type="ECO:0000313" key="2">
    <source>
        <dbReference type="EMBL" id="SEN13379.1"/>
    </source>
</evidence>
<feature type="domain" description="AraC effector-binding" evidence="1">
    <location>
        <begin position="2"/>
        <end position="154"/>
    </location>
</feature>
<sequence length="154" mass="16958">MFTVDVKKLRSRTLVGLAHSGDYTLLSDTYTRLFETLDARDLTDKTRQMVAIFYDNPAQVPMANLRSFAGVTAPKTVPADAPLLGITLPTGRHAVLRFTGDYAGLPAAYAYLYTEWLAKSGETLSSHPSYEVYLNSPRDTPAAELVTEICQPLI</sequence>
<reference evidence="2 3" key="1">
    <citation type="submission" date="2016-10" db="EMBL/GenBank/DDBJ databases">
        <authorList>
            <person name="de Groot N.N."/>
        </authorList>
    </citation>
    <scope>NUCLEOTIDE SEQUENCE [LARGE SCALE GENOMIC DNA]</scope>
    <source>
        <strain evidence="2 3">CGMCC 1.10836</strain>
    </source>
</reference>
<dbReference type="PANTHER" id="PTHR40055">
    <property type="entry name" value="TRANSCRIPTIONAL REGULATOR YGIV-RELATED"/>
    <property type="match status" value="1"/>
</dbReference>
<dbReference type="InterPro" id="IPR011256">
    <property type="entry name" value="Reg_factor_effector_dom_sf"/>
</dbReference>
<dbReference type="OrthoDB" id="9816011at2"/>
<evidence type="ECO:0000259" key="1">
    <source>
        <dbReference type="SMART" id="SM00871"/>
    </source>
</evidence>
<gene>
    <name evidence="2" type="ORF">SAMN05216227_100825</name>
</gene>
<evidence type="ECO:0000313" key="3">
    <source>
        <dbReference type="Proteomes" id="UP000183002"/>
    </source>
</evidence>
<dbReference type="PANTHER" id="PTHR40055:SF1">
    <property type="entry name" value="TRANSCRIPTIONAL REGULATOR YGIV-RELATED"/>
    <property type="match status" value="1"/>
</dbReference>
<dbReference type="EMBL" id="FOCO01000008">
    <property type="protein sequence ID" value="SEN13379.1"/>
    <property type="molecule type" value="Genomic_DNA"/>
</dbReference>